<dbReference type="Proteomes" id="UP001213000">
    <property type="component" value="Unassembled WGS sequence"/>
</dbReference>
<gene>
    <name evidence="2" type="ORF">NP233_g10461</name>
</gene>
<reference evidence="2" key="1">
    <citation type="submission" date="2022-07" db="EMBL/GenBank/DDBJ databases">
        <title>Genome Sequence of Leucocoprinus birnbaumii.</title>
        <authorList>
            <person name="Buettner E."/>
        </authorList>
    </citation>
    <scope>NUCLEOTIDE SEQUENCE</scope>
    <source>
        <strain evidence="2">VT141</strain>
    </source>
</reference>
<evidence type="ECO:0000313" key="2">
    <source>
        <dbReference type="EMBL" id="KAJ3561014.1"/>
    </source>
</evidence>
<feature type="region of interest" description="Disordered" evidence="1">
    <location>
        <begin position="1"/>
        <end position="33"/>
    </location>
</feature>
<organism evidence="2 3">
    <name type="scientific">Leucocoprinus birnbaumii</name>
    <dbReference type="NCBI Taxonomy" id="56174"/>
    <lineage>
        <taxon>Eukaryota</taxon>
        <taxon>Fungi</taxon>
        <taxon>Dikarya</taxon>
        <taxon>Basidiomycota</taxon>
        <taxon>Agaricomycotina</taxon>
        <taxon>Agaricomycetes</taxon>
        <taxon>Agaricomycetidae</taxon>
        <taxon>Agaricales</taxon>
        <taxon>Agaricineae</taxon>
        <taxon>Agaricaceae</taxon>
        <taxon>Leucocoprinus</taxon>
    </lineage>
</organism>
<proteinExistence type="predicted"/>
<keyword evidence="3" id="KW-1185">Reference proteome</keyword>
<feature type="compositionally biased region" description="Acidic residues" evidence="1">
    <location>
        <begin position="494"/>
        <end position="503"/>
    </location>
</feature>
<feature type="compositionally biased region" description="Pro residues" evidence="1">
    <location>
        <begin position="74"/>
        <end position="83"/>
    </location>
</feature>
<name>A0AAD5VM10_9AGAR</name>
<feature type="region of interest" description="Disordered" evidence="1">
    <location>
        <begin position="494"/>
        <end position="533"/>
    </location>
</feature>
<accession>A0AAD5VM10</accession>
<feature type="compositionally biased region" description="Low complexity" evidence="1">
    <location>
        <begin position="1"/>
        <end position="11"/>
    </location>
</feature>
<dbReference type="EMBL" id="JANIEX010001070">
    <property type="protein sequence ID" value="KAJ3561014.1"/>
    <property type="molecule type" value="Genomic_DNA"/>
</dbReference>
<feature type="region of interest" description="Disordered" evidence="1">
    <location>
        <begin position="359"/>
        <end position="380"/>
    </location>
</feature>
<evidence type="ECO:0000313" key="3">
    <source>
        <dbReference type="Proteomes" id="UP001213000"/>
    </source>
</evidence>
<protein>
    <submittedName>
        <fullName evidence="2">Uncharacterized protein</fullName>
    </submittedName>
</protein>
<feature type="compositionally biased region" description="Basic and acidic residues" evidence="1">
    <location>
        <begin position="504"/>
        <end position="526"/>
    </location>
</feature>
<feature type="region of interest" description="Disordered" evidence="1">
    <location>
        <begin position="70"/>
        <end position="180"/>
    </location>
</feature>
<sequence length="533" mass="60155">MRPDFNGFTFGDFGGRGSLGPSIDPSLNPSHHQRPQMTMLLGEDFVYNNMSLPNNHAEFSFVAPYQDHTVAAPSPIPPPPPSTIPVKRTSLPHEEEPPKKSTKKGNQKTKEGGQRSRKRAPAKAKDPFIAFTFPGGQMASLPEHNATPSADTTPPAKQDNKEEDEDDNEAALADKKEEEEVHLLPQEIPPFETYTEPLNPLALWSFKHRTVDLPVTYLDPESLPWKVKDRPSMWFGERKGKFDKVADEWDKYLKDGTPMTAQSKNLITKYASILPRALTYSRSVALEILTTEHGNIICPYHRWVSKKIENDVQFQTHGPKHYFVTGVPGISRVKRVLKGVKKVVSKVKKVKKLFKSVLPEAPKNPDDKPEEDDKPLEREPGKLHCGCIEDEVLLELILWKSTLQQSPATGVVETWQDAFLHPRDRTFVLRAYVFWTGLKADILYEFDADGNRRDMVDIARYQVGFFEDRLRRAIAAKEDLSGIIPDINKLETVSFDDDDDVDNGDGKQDRDAQATPRAEEQEKELGVENGQVA</sequence>
<evidence type="ECO:0000256" key="1">
    <source>
        <dbReference type="SAM" id="MobiDB-lite"/>
    </source>
</evidence>
<dbReference type="AlphaFoldDB" id="A0AAD5VM10"/>
<comment type="caution">
    <text evidence="2">The sequence shown here is derived from an EMBL/GenBank/DDBJ whole genome shotgun (WGS) entry which is preliminary data.</text>
</comment>